<name>W4JTQ2_HETIT</name>
<dbReference type="Proteomes" id="UP000030671">
    <property type="component" value="Unassembled WGS sequence"/>
</dbReference>
<dbReference type="OrthoDB" id="3044967at2759"/>
<dbReference type="GeneID" id="20666622"/>
<evidence type="ECO:0000313" key="1">
    <source>
        <dbReference type="EMBL" id="ETW76918.1"/>
    </source>
</evidence>
<accession>W4JTQ2</accession>
<dbReference type="EMBL" id="KI925464">
    <property type="protein sequence ID" value="ETW76918.1"/>
    <property type="molecule type" value="Genomic_DNA"/>
</dbReference>
<dbReference type="HOGENOM" id="CLU_2049974_0_0_1"/>
<keyword evidence="2" id="KW-1185">Reference proteome</keyword>
<evidence type="ECO:0000313" key="2">
    <source>
        <dbReference type="Proteomes" id="UP000030671"/>
    </source>
</evidence>
<protein>
    <submittedName>
        <fullName evidence="1">Uncharacterized protein</fullName>
    </submittedName>
</protein>
<gene>
    <name evidence="1" type="ORF">HETIRDRAFT_119027</name>
</gene>
<dbReference type="AlphaFoldDB" id="W4JTQ2"/>
<sequence length="120" mass="13229">MHFGCGICFPNIPQGGSGATLGCSISGTLQYTKSTTKSTSKIDHLVHSLRDSMRDGFSIKDFTKFNTAWENKHINSYITDSLSPFNEGKGWHQSSIKIHLPANKVKTPKDQAPEFEVKGI</sequence>
<proteinExistence type="predicted"/>
<organism evidence="1 2">
    <name type="scientific">Heterobasidion irregulare (strain TC 32-1)</name>
    <dbReference type="NCBI Taxonomy" id="747525"/>
    <lineage>
        <taxon>Eukaryota</taxon>
        <taxon>Fungi</taxon>
        <taxon>Dikarya</taxon>
        <taxon>Basidiomycota</taxon>
        <taxon>Agaricomycotina</taxon>
        <taxon>Agaricomycetes</taxon>
        <taxon>Russulales</taxon>
        <taxon>Bondarzewiaceae</taxon>
        <taxon>Heterobasidion</taxon>
        <taxon>Heterobasidion annosum species complex</taxon>
    </lineage>
</organism>
<dbReference type="KEGG" id="hir:HETIRDRAFT_119027"/>
<dbReference type="RefSeq" id="XP_009551780.1">
    <property type="nucleotide sequence ID" value="XM_009553485.1"/>
</dbReference>
<dbReference type="InParanoid" id="W4JTQ2"/>
<reference evidence="1 2" key="1">
    <citation type="journal article" date="2012" name="New Phytol.">
        <title>Insight into trade-off between wood decay and parasitism from the genome of a fungal forest pathogen.</title>
        <authorList>
            <person name="Olson A."/>
            <person name="Aerts A."/>
            <person name="Asiegbu F."/>
            <person name="Belbahri L."/>
            <person name="Bouzid O."/>
            <person name="Broberg A."/>
            <person name="Canback B."/>
            <person name="Coutinho P.M."/>
            <person name="Cullen D."/>
            <person name="Dalman K."/>
            <person name="Deflorio G."/>
            <person name="van Diepen L.T."/>
            <person name="Dunand C."/>
            <person name="Duplessis S."/>
            <person name="Durling M."/>
            <person name="Gonthier P."/>
            <person name="Grimwood J."/>
            <person name="Fossdal C.G."/>
            <person name="Hansson D."/>
            <person name="Henrissat B."/>
            <person name="Hietala A."/>
            <person name="Himmelstrand K."/>
            <person name="Hoffmeister D."/>
            <person name="Hogberg N."/>
            <person name="James T.Y."/>
            <person name="Karlsson M."/>
            <person name="Kohler A."/>
            <person name="Kues U."/>
            <person name="Lee Y.H."/>
            <person name="Lin Y.C."/>
            <person name="Lind M."/>
            <person name="Lindquist E."/>
            <person name="Lombard V."/>
            <person name="Lucas S."/>
            <person name="Lunden K."/>
            <person name="Morin E."/>
            <person name="Murat C."/>
            <person name="Park J."/>
            <person name="Raffaello T."/>
            <person name="Rouze P."/>
            <person name="Salamov A."/>
            <person name="Schmutz J."/>
            <person name="Solheim H."/>
            <person name="Stahlberg J."/>
            <person name="Velez H."/>
            <person name="de Vries R.P."/>
            <person name="Wiebenga A."/>
            <person name="Woodward S."/>
            <person name="Yakovlev I."/>
            <person name="Garbelotto M."/>
            <person name="Martin F."/>
            <person name="Grigoriev I.V."/>
            <person name="Stenlid J."/>
        </authorList>
    </citation>
    <scope>NUCLEOTIDE SEQUENCE [LARGE SCALE GENOMIC DNA]</scope>
    <source>
        <strain evidence="1 2">TC 32-1</strain>
    </source>
</reference>